<dbReference type="InterPro" id="IPR046341">
    <property type="entry name" value="SET_dom_sf"/>
</dbReference>
<evidence type="ECO:0000256" key="4">
    <source>
        <dbReference type="ARBA" id="ARBA00022454"/>
    </source>
</evidence>
<comment type="catalytic activity">
    <reaction evidence="12">
        <text>L-lysyl(20)-[histone H4] + S-adenosyl-L-methionine = N(6)-methyl-L-lysyl(20)-[histone H4] + S-adenosyl-L-homocysteine + H(+)</text>
        <dbReference type="Rhea" id="RHEA:60344"/>
        <dbReference type="Rhea" id="RHEA-COMP:15554"/>
        <dbReference type="Rhea" id="RHEA-COMP:15555"/>
        <dbReference type="ChEBI" id="CHEBI:15378"/>
        <dbReference type="ChEBI" id="CHEBI:29969"/>
        <dbReference type="ChEBI" id="CHEBI:57856"/>
        <dbReference type="ChEBI" id="CHEBI:59789"/>
        <dbReference type="ChEBI" id="CHEBI:61929"/>
        <dbReference type="EC" id="2.1.1.361"/>
    </reaction>
</comment>
<dbReference type="CDD" id="cd10528">
    <property type="entry name" value="SET_SETD8"/>
    <property type="match status" value="1"/>
</dbReference>
<evidence type="ECO:0000256" key="5">
    <source>
        <dbReference type="ARBA" id="ARBA00022603"/>
    </source>
</evidence>
<keyword evidence="11" id="KW-0539">Nucleus</keyword>
<dbReference type="WBParaSite" id="MCU_006159-RA">
    <property type="protein sequence ID" value="MCU_006159-RA"/>
    <property type="gene ID" value="MCU_006159"/>
</dbReference>
<comment type="subcellular location">
    <subcellularLocation>
        <location evidence="2">Chromosome</location>
    </subcellularLocation>
    <subcellularLocation>
        <location evidence="1">Nucleus</location>
    </subcellularLocation>
</comment>
<dbReference type="InterPro" id="IPR047266">
    <property type="entry name" value="KMT5A-like_SET"/>
</dbReference>
<evidence type="ECO:0000259" key="14">
    <source>
        <dbReference type="PROSITE" id="PS50280"/>
    </source>
</evidence>
<proteinExistence type="predicted"/>
<evidence type="ECO:0000256" key="10">
    <source>
        <dbReference type="ARBA" id="ARBA00023163"/>
    </source>
</evidence>
<accession>A0A5K3F7P3</accession>
<evidence type="ECO:0000256" key="13">
    <source>
        <dbReference type="SAM" id="MobiDB-lite"/>
    </source>
</evidence>
<keyword evidence="5" id="KW-0489">Methyltransferase</keyword>
<evidence type="ECO:0000256" key="2">
    <source>
        <dbReference type="ARBA" id="ARBA00004286"/>
    </source>
</evidence>
<dbReference type="InterPro" id="IPR001214">
    <property type="entry name" value="SET_dom"/>
</dbReference>
<dbReference type="GO" id="GO:0005634">
    <property type="term" value="C:nucleus"/>
    <property type="evidence" value="ECO:0007669"/>
    <property type="project" value="UniProtKB-SubCell"/>
</dbReference>
<dbReference type="GO" id="GO:0005700">
    <property type="term" value="C:polytene chromosome"/>
    <property type="evidence" value="ECO:0007669"/>
    <property type="project" value="TreeGrafter"/>
</dbReference>
<dbReference type="PROSITE" id="PS50280">
    <property type="entry name" value="SET"/>
    <property type="match status" value="1"/>
</dbReference>
<evidence type="ECO:0000256" key="12">
    <source>
        <dbReference type="ARBA" id="ARBA00047784"/>
    </source>
</evidence>
<dbReference type="SUPFAM" id="SSF82199">
    <property type="entry name" value="SET domain"/>
    <property type="match status" value="1"/>
</dbReference>
<dbReference type="Pfam" id="PF00856">
    <property type="entry name" value="SET"/>
    <property type="match status" value="1"/>
</dbReference>
<dbReference type="InterPro" id="IPR016858">
    <property type="entry name" value="KMT5A-like"/>
</dbReference>
<evidence type="ECO:0000256" key="1">
    <source>
        <dbReference type="ARBA" id="ARBA00004123"/>
    </source>
</evidence>
<feature type="compositionally biased region" description="Basic residues" evidence="13">
    <location>
        <begin position="120"/>
        <end position="129"/>
    </location>
</feature>
<dbReference type="PROSITE" id="PS51571">
    <property type="entry name" value="SAM_MT43_PR_SET"/>
    <property type="match status" value="1"/>
</dbReference>
<dbReference type="PANTHER" id="PTHR46167">
    <property type="entry name" value="N-LYSINE METHYLTRANSFERASE KMT5A"/>
    <property type="match status" value="1"/>
</dbReference>
<keyword evidence="6" id="KW-0808">Transferase</keyword>
<dbReference type="GO" id="GO:0032259">
    <property type="term" value="P:methylation"/>
    <property type="evidence" value="ECO:0007669"/>
    <property type="project" value="UniProtKB-KW"/>
</dbReference>
<feature type="domain" description="SET" evidence="14">
    <location>
        <begin position="216"/>
        <end position="338"/>
    </location>
</feature>
<keyword evidence="8" id="KW-0156">Chromatin regulator</keyword>
<keyword evidence="4" id="KW-0158">Chromosome</keyword>
<dbReference type="Gene3D" id="2.170.270.10">
    <property type="entry name" value="SET domain"/>
    <property type="match status" value="1"/>
</dbReference>
<sequence length="353" mass="39016">MHTELWMSSNNQRDSVASDPAKNIRVLSSQLELSPTSPLVNGLRQSTLVFKKHHTKKGKQFFPANNENVAPEADGADTVSVQDTSASSARNQRGRVGRSQKQTLLAEKPQAIPAPQKPTKPTRSHRTTVRRSVSTSDLVSATSKSTKDPKQACSVSPKKSLRAASPTSRVKAPSGRLQQTQLTGFGVRRTARQFAKDTKKQQEADVISAIRNSEESGMKVVVTEEKGRGVITTRTFFPGDFVVEYIGELISDSEARIREAEYKKDPKVGSFMFFFSHGGQRYCVDATEETDKLGRLINHSRLHPNCVVKVIPVDGVPRLALFAKTEISPGEELLYDYGDRDRASLLAHPWLKT</sequence>
<protein>
    <recommendedName>
        <fullName evidence="3">[histone H4]-lysine(20) N-methyltransferase</fullName>
        <ecNumber evidence="3">2.1.1.361</ecNumber>
    </recommendedName>
</protein>
<evidence type="ECO:0000256" key="6">
    <source>
        <dbReference type="ARBA" id="ARBA00022679"/>
    </source>
</evidence>
<keyword evidence="7" id="KW-0949">S-adenosyl-L-methionine</keyword>
<keyword evidence="9" id="KW-0805">Transcription regulation</keyword>
<feature type="region of interest" description="Disordered" evidence="13">
    <location>
        <begin position="59"/>
        <end position="177"/>
    </location>
</feature>
<evidence type="ECO:0000256" key="3">
    <source>
        <dbReference type="ARBA" id="ARBA00012187"/>
    </source>
</evidence>
<evidence type="ECO:0000256" key="8">
    <source>
        <dbReference type="ARBA" id="ARBA00022853"/>
    </source>
</evidence>
<feature type="compositionally biased region" description="Polar residues" evidence="13">
    <location>
        <begin position="79"/>
        <end position="91"/>
    </location>
</feature>
<dbReference type="GO" id="GO:0043516">
    <property type="term" value="P:regulation of DNA damage response, signal transduction by p53 class mediator"/>
    <property type="evidence" value="ECO:0007669"/>
    <property type="project" value="TreeGrafter"/>
</dbReference>
<dbReference type="AlphaFoldDB" id="A0A5K3F7P3"/>
<dbReference type="InterPro" id="IPR051760">
    <property type="entry name" value="KMT5A"/>
</dbReference>
<dbReference type="GO" id="GO:0006357">
    <property type="term" value="P:regulation of transcription by RNA polymerase II"/>
    <property type="evidence" value="ECO:0007669"/>
    <property type="project" value="TreeGrafter"/>
</dbReference>
<evidence type="ECO:0000256" key="9">
    <source>
        <dbReference type="ARBA" id="ARBA00023015"/>
    </source>
</evidence>
<dbReference type="EC" id="2.1.1.361" evidence="3"/>
<organism evidence="15">
    <name type="scientific">Mesocestoides corti</name>
    <name type="common">Flatworm</name>
    <dbReference type="NCBI Taxonomy" id="53468"/>
    <lineage>
        <taxon>Eukaryota</taxon>
        <taxon>Metazoa</taxon>
        <taxon>Spiralia</taxon>
        <taxon>Lophotrochozoa</taxon>
        <taxon>Platyhelminthes</taxon>
        <taxon>Cestoda</taxon>
        <taxon>Eucestoda</taxon>
        <taxon>Cyclophyllidea</taxon>
        <taxon>Mesocestoididae</taxon>
        <taxon>Mesocestoides</taxon>
    </lineage>
</organism>
<evidence type="ECO:0000256" key="11">
    <source>
        <dbReference type="ARBA" id="ARBA00023242"/>
    </source>
</evidence>
<reference evidence="15" key="1">
    <citation type="submission" date="2019-11" db="UniProtKB">
        <authorList>
            <consortium name="WormBaseParasite"/>
        </authorList>
    </citation>
    <scope>IDENTIFICATION</scope>
</reference>
<evidence type="ECO:0000313" key="15">
    <source>
        <dbReference type="WBParaSite" id="MCU_006159-RA"/>
    </source>
</evidence>
<evidence type="ECO:0000256" key="7">
    <source>
        <dbReference type="ARBA" id="ARBA00022691"/>
    </source>
</evidence>
<keyword evidence="10" id="KW-0804">Transcription</keyword>
<dbReference type="GO" id="GO:0140944">
    <property type="term" value="F:histone H4K20 monomethyltransferase activity"/>
    <property type="evidence" value="ECO:0007669"/>
    <property type="project" value="UniProtKB-EC"/>
</dbReference>
<dbReference type="SMART" id="SM00317">
    <property type="entry name" value="SET"/>
    <property type="match status" value="1"/>
</dbReference>
<dbReference type="PANTHER" id="PTHR46167:SF1">
    <property type="entry name" value="N-LYSINE METHYLTRANSFERASE KMT5A"/>
    <property type="match status" value="1"/>
</dbReference>
<name>A0A5K3F7P3_MESCO</name>